<keyword evidence="4 7" id="KW-0547">Nucleotide-binding</keyword>
<comment type="caution">
    <text evidence="11">The sequence shown here is derived from an EMBL/GenBank/DDBJ whole genome shotgun (WGS) entry which is preliminary data.</text>
</comment>
<protein>
    <recommendedName>
        <fullName evidence="7 8">Glutamine-dependent NAD(+) synthetase</fullName>
        <ecNumber evidence="7 8">6.3.5.1</ecNumber>
    </recommendedName>
    <alternativeName>
        <fullName evidence="7 8">NAD(+) synthase [glutamine-hydrolyzing]</fullName>
    </alternativeName>
</protein>
<proteinExistence type="inferred from homology"/>
<evidence type="ECO:0000256" key="5">
    <source>
        <dbReference type="ARBA" id="ARBA00022840"/>
    </source>
</evidence>
<feature type="binding site" evidence="7">
    <location>
        <position position="119"/>
    </location>
    <ligand>
        <name>L-glutamine</name>
        <dbReference type="ChEBI" id="CHEBI:58359"/>
    </ligand>
</feature>
<evidence type="ECO:0000256" key="7">
    <source>
        <dbReference type="HAMAP-Rule" id="MF_02090"/>
    </source>
</evidence>
<keyword evidence="5 7" id="KW-0067">ATP-binding</keyword>
<feature type="binding site" evidence="7">
    <location>
        <position position="175"/>
    </location>
    <ligand>
        <name>L-glutamine</name>
        <dbReference type="ChEBI" id="CHEBI:58359"/>
    </ligand>
</feature>
<evidence type="ECO:0000313" key="11">
    <source>
        <dbReference type="EMBL" id="PCH59922.1"/>
    </source>
</evidence>
<name>A0A2A4MJ57_9GAMM</name>
<feature type="binding site" evidence="7">
    <location>
        <begin position="291"/>
        <end position="298"/>
    </location>
    <ligand>
        <name>ATP</name>
        <dbReference type="ChEBI" id="CHEBI:30616"/>
    </ligand>
</feature>
<dbReference type="PIRSF" id="PIRSF006630">
    <property type="entry name" value="NADS_GAT"/>
    <property type="match status" value="1"/>
</dbReference>
<dbReference type="SUPFAM" id="SSF52402">
    <property type="entry name" value="Adenine nucleotide alpha hydrolases-like"/>
    <property type="match status" value="1"/>
</dbReference>
<dbReference type="PROSITE" id="PS50263">
    <property type="entry name" value="CN_HYDROLASE"/>
    <property type="match status" value="1"/>
</dbReference>
<dbReference type="Pfam" id="PF02540">
    <property type="entry name" value="NAD_synthase"/>
    <property type="match status" value="1"/>
</dbReference>
<feature type="active site" description="Proton acceptor; for glutaminase activity" evidence="7">
    <location>
        <position position="46"/>
    </location>
</feature>
<dbReference type="AlphaFoldDB" id="A0A2A4MJ57"/>
<dbReference type="EC" id="6.3.5.1" evidence="7 8"/>
<evidence type="ECO:0000313" key="12">
    <source>
        <dbReference type="Proteomes" id="UP000218172"/>
    </source>
</evidence>
<feature type="binding site" evidence="7">
    <location>
        <position position="398"/>
    </location>
    <ligand>
        <name>ATP</name>
        <dbReference type="ChEBI" id="CHEBI:30616"/>
    </ligand>
</feature>
<evidence type="ECO:0000256" key="3">
    <source>
        <dbReference type="ARBA" id="ARBA00022598"/>
    </source>
</evidence>
<dbReference type="InterPro" id="IPR003694">
    <property type="entry name" value="NAD_synthase"/>
</dbReference>
<dbReference type="Gene3D" id="3.40.50.620">
    <property type="entry name" value="HUPs"/>
    <property type="match status" value="1"/>
</dbReference>
<feature type="binding site" evidence="7">
    <location>
        <position position="181"/>
    </location>
    <ligand>
        <name>L-glutamine</name>
        <dbReference type="ChEBI" id="CHEBI:58359"/>
    </ligand>
</feature>
<keyword evidence="6 7" id="KW-0520">NAD</keyword>
<evidence type="ECO:0000259" key="10">
    <source>
        <dbReference type="PROSITE" id="PS50263"/>
    </source>
</evidence>
<evidence type="ECO:0000256" key="6">
    <source>
        <dbReference type="ARBA" id="ARBA00023027"/>
    </source>
</evidence>
<evidence type="ECO:0000256" key="4">
    <source>
        <dbReference type="ARBA" id="ARBA00022741"/>
    </source>
</evidence>
<dbReference type="GO" id="GO:0003952">
    <property type="term" value="F:NAD+ synthase (glutamine-hydrolyzing) activity"/>
    <property type="evidence" value="ECO:0007669"/>
    <property type="project" value="UniProtKB-UniRule"/>
</dbReference>
<comment type="function">
    <text evidence="7">Catalyzes the ATP-dependent amidation of deamido-NAD to form NAD. Uses L-glutamine as a nitrogen source.</text>
</comment>
<dbReference type="HAMAP" id="MF_02090">
    <property type="entry name" value="NadE_glutamine_dep"/>
    <property type="match status" value="1"/>
</dbReference>
<dbReference type="Proteomes" id="UP000218172">
    <property type="component" value="Unassembled WGS sequence"/>
</dbReference>
<dbReference type="Gene3D" id="3.60.110.10">
    <property type="entry name" value="Carbon-nitrogen hydrolase"/>
    <property type="match status" value="1"/>
</dbReference>
<dbReference type="InterPro" id="IPR036526">
    <property type="entry name" value="C-N_Hydrolase_sf"/>
</dbReference>
<dbReference type="InterPro" id="IPR003010">
    <property type="entry name" value="C-N_Hydrolase"/>
</dbReference>
<dbReference type="InterPro" id="IPR014445">
    <property type="entry name" value="Gln-dep_NAD_synthase"/>
</dbReference>
<dbReference type="UniPathway" id="UPA00253">
    <property type="reaction ID" value="UER00334"/>
</dbReference>
<sequence length="551" mass="60766">MLAQFKVVMAQVNLHVGDIESNTQLILDRTAQAIDELAADMVVFPELSLTGYPPEDLLLRPSMALRINKAIQKILSMNINAYVVIGHPLSEAGKLYNALSVIKSGELVGQYRKQYLPNYQVFDECRYFDAGEHCCVLKIGPIDVAFTICEDMWEAEPMLQAKSAGAKLLININASPYHHNKLRERQEMLKQRALQGDMPIVYVNLVGGQDELAFDGASMAVDSNGECKRLAASFSEGLYPVLIDIHGDKRCEIPPQAMAKALSVEANIYHCLVMGVRDYVTKNGFKGIVLGLSGGIDSAVSMAIAVAALGKEAVHAVMMPFDYTSQLSKSAAQQQAQTQGVHYRSISIAAIYHAVTEALVEEFSGLSEDVTEQNIQARCRAVLLMAISNKKGLLVLTTGNKSEIAVGYSTLYGDMAGGFDVLKDVPKTMVYRLAEYINSRVIADEDETEIIPQEVIDRPPSAELAADQVDQDNLPAYDVLDEILERYVELDQSATTIMAAGYDEQVVKRVLTLVDMNEYKRRQSPIGVRLTQRGFGRDRRYPITNGWPLGE</sequence>
<comment type="caution">
    <text evidence="7">Lacks conserved residue(s) required for the propagation of feature annotation.</text>
</comment>
<organism evidence="11 12">
    <name type="scientific">SAR86 cluster bacterium</name>
    <dbReference type="NCBI Taxonomy" id="2030880"/>
    <lineage>
        <taxon>Bacteria</taxon>
        <taxon>Pseudomonadati</taxon>
        <taxon>Pseudomonadota</taxon>
        <taxon>Gammaproteobacteria</taxon>
        <taxon>SAR86 cluster</taxon>
    </lineage>
</organism>
<dbReference type="CDD" id="cd07570">
    <property type="entry name" value="GAT_Gln-NAD-synth"/>
    <property type="match status" value="1"/>
</dbReference>
<accession>A0A2A4MJ57</accession>
<comment type="similarity">
    <text evidence="2 7 8">In the C-terminal section; belongs to the NAD synthetase family.</text>
</comment>
<comment type="catalytic activity">
    <reaction evidence="7 8">
        <text>deamido-NAD(+) + L-glutamine + ATP + H2O = L-glutamate + AMP + diphosphate + NAD(+) + H(+)</text>
        <dbReference type="Rhea" id="RHEA:24384"/>
        <dbReference type="ChEBI" id="CHEBI:15377"/>
        <dbReference type="ChEBI" id="CHEBI:15378"/>
        <dbReference type="ChEBI" id="CHEBI:29985"/>
        <dbReference type="ChEBI" id="CHEBI:30616"/>
        <dbReference type="ChEBI" id="CHEBI:33019"/>
        <dbReference type="ChEBI" id="CHEBI:57540"/>
        <dbReference type="ChEBI" id="CHEBI:58359"/>
        <dbReference type="ChEBI" id="CHEBI:58437"/>
        <dbReference type="ChEBI" id="CHEBI:456215"/>
        <dbReference type="EC" id="6.3.5.1"/>
    </reaction>
</comment>
<reference evidence="12" key="1">
    <citation type="submission" date="2017-08" db="EMBL/GenBank/DDBJ databases">
        <title>A dynamic microbial community with high functional redundancy inhabits the cold, oxic subseafloor aquifer.</title>
        <authorList>
            <person name="Tully B.J."/>
            <person name="Wheat C.G."/>
            <person name="Glazer B.T."/>
            <person name="Huber J.A."/>
        </authorList>
    </citation>
    <scope>NUCLEOTIDE SEQUENCE [LARGE SCALE GENOMIC DNA]</scope>
</reference>
<dbReference type="InterPro" id="IPR022310">
    <property type="entry name" value="NAD/GMP_synthase"/>
</dbReference>
<dbReference type="CDD" id="cd00553">
    <property type="entry name" value="NAD_synthase"/>
    <property type="match status" value="1"/>
</dbReference>
<dbReference type="Pfam" id="PF00795">
    <property type="entry name" value="CN_hydrolase"/>
    <property type="match status" value="1"/>
</dbReference>
<evidence type="ECO:0000256" key="9">
    <source>
        <dbReference type="RuleBase" id="RU003811"/>
    </source>
</evidence>
<dbReference type="NCBIfam" id="TIGR00552">
    <property type="entry name" value="nadE"/>
    <property type="match status" value="1"/>
</dbReference>
<dbReference type="GO" id="GO:0004359">
    <property type="term" value="F:glutaminase activity"/>
    <property type="evidence" value="ECO:0007669"/>
    <property type="project" value="InterPro"/>
</dbReference>
<dbReference type="FunFam" id="3.40.50.620:FF:000106">
    <property type="entry name" value="Glutamine-dependent NAD(+) synthetase"/>
    <property type="match status" value="1"/>
</dbReference>
<feature type="domain" description="CN hydrolase" evidence="10">
    <location>
        <begin position="5"/>
        <end position="245"/>
    </location>
</feature>
<keyword evidence="3 7" id="KW-0436">Ligase</keyword>
<evidence type="ECO:0000256" key="1">
    <source>
        <dbReference type="ARBA" id="ARBA00005188"/>
    </source>
</evidence>
<evidence type="ECO:0000256" key="2">
    <source>
        <dbReference type="ARBA" id="ARBA00007145"/>
    </source>
</evidence>
<feature type="binding site" evidence="7">
    <location>
        <position position="374"/>
    </location>
    <ligand>
        <name>deamido-NAD(+)</name>
        <dbReference type="ChEBI" id="CHEBI:58437"/>
        <note>ligand shared between two neighboring subunits</note>
    </ligand>
</feature>
<dbReference type="GO" id="GO:0005524">
    <property type="term" value="F:ATP binding"/>
    <property type="evidence" value="ECO:0007669"/>
    <property type="project" value="UniProtKB-UniRule"/>
</dbReference>
<dbReference type="EMBL" id="NVQR01000104">
    <property type="protein sequence ID" value="PCH59922.1"/>
    <property type="molecule type" value="Genomic_DNA"/>
</dbReference>
<dbReference type="PANTHER" id="PTHR23090">
    <property type="entry name" value="NH 3 /GLUTAMINE-DEPENDENT NAD + SYNTHETASE"/>
    <property type="match status" value="1"/>
</dbReference>
<feature type="active site" description="For glutaminase activity" evidence="7">
    <location>
        <position position="113"/>
    </location>
</feature>
<dbReference type="GO" id="GO:0008795">
    <property type="term" value="F:NAD+ synthase activity"/>
    <property type="evidence" value="ECO:0007669"/>
    <property type="project" value="UniProtKB-UniRule"/>
</dbReference>
<evidence type="ECO:0000256" key="8">
    <source>
        <dbReference type="PIRNR" id="PIRNR006630"/>
    </source>
</evidence>
<gene>
    <name evidence="7" type="primary">nadE</name>
    <name evidence="11" type="ORF">COC19_06530</name>
</gene>
<dbReference type="PANTHER" id="PTHR23090:SF9">
    <property type="entry name" value="GLUTAMINE-DEPENDENT NAD(+) SYNTHETASE"/>
    <property type="match status" value="1"/>
</dbReference>
<feature type="binding site" evidence="7">
    <location>
        <position position="403"/>
    </location>
    <ligand>
        <name>deamido-NAD(+)</name>
        <dbReference type="ChEBI" id="CHEBI:58437"/>
        <note>ligand shared between two neighboring subunits</note>
    </ligand>
</feature>
<dbReference type="SUPFAM" id="SSF56317">
    <property type="entry name" value="Carbon-nitrogen hydrolase"/>
    <property type="match status" value="1"/>
</dbReference>
<feature type="active site" description="Nucleophile; for glutaminase activity" evidence="7">
    <location>
        <position position="149"/>
    </location>
</feature>
<comment type="similarity">
    <text evidence="9">Belongs to the NAD synthetase family.</text>
</comment>
<dbReference type="GO" id="GO:0009435">
    <property type="term" value="P:NAD+ biosynthetic process"/>
    <property type="evidence" value="ECO:0007669"/>
    <property type="project" value="UniProtKB-UniRule"/>
</dbReference>
<dbReference type="NCBIfam" id="NF010588">
    <property type="entry name" value="PRK13981.1"/>
    <property type="match status" value="1"/>
</dbReference>
<dbReference type="InterPro" id="IPR014729">
    <property type="entry name" value="Rossmann-like_a/b/a_fold"/>
</dbReference>
<comment type="pathway">
    <text evidence="1 7 8">Cofactor biosynthesis; NAD(+) biosynthesis; NAD(+) from deamido-NAD(+) (L-Gln route): step 1/1.</text>
</comment>
<feature type="binding site" evidence="7">
    <location>
        <position position="520"/>
    </location>
    <ligand>
        <name>deamido-NAD(+)</name>
        <dbReference type="ChEBI" id="CHEBI:58437"/>
        <note>ligand shared between two neighboring subunits</note>
    </ligand>
</feature>
<dbReference type="GO" id="GO:0005737">
    <property type="term" value="C:cytoplasm"/>
    <property type="evidence" value="ECO:0007669"/>
    <property type="project" value="InterPro"/>
</dbReference>